<dbReference type="InterPro" id="IPR058625">
    <property type="entry name" value="MdtA-like_BSH"/>
</dbReference>
<dbReference type="Pfam" id="PF25917">
    <property type="entry name" value="BSH_RND"/>
    <property type="match status" value="1"/>
</dbReference>
<dbReference type="GO" id="GO:1990281">
    <property type="term" value="C:efflux pump complex"/>
    <property type="evidence" value="ECO:0007669"/>
    <property type="project" value="TreeGrafter"/>
</dbReference>
<reference evidence="5 6" key="1">
    <citation type="submission" date="2018-10" db="EMBL/GenBank/DDBJ databases">
        <authorList>
            <person name="Criscuolo A."/>
        </authorList>
    </citation>
    <scope>NUCLEOTIDE SEQUENCE [LARGE SCALE GENOMIC DNA]</scope>
    <source>
        <strain evidence="5">DnA1</strain>
    </source>
</reference>
<proteinExistence type="inferred from homology"/>
<dbReference type="PANTHER" id="PTHR30469">
    <property type="entry name" value="MULTIDRUG RESISTANCE PROTEIN MDTA"/>
    <property type="match status" value="1"/>
</dbReference>
<dbReference type="PROSITE" id="PS51257">
    <property type="entry name" value="PROKAR_LIPOPROTEIN"/>
    <property type="match status" value="1"/>
</dbReference>
<evidence type="ECO:0000256" key="1">
    <source>
        <dbReference type="ARBA" id="ARBA00009477"/>
    </source>
</evidence>
<feature type="signal peptide" evidence="3">
    <location>
        <begin position="1"/>
        <end position="23"/>
    </location>
</feature>
<dbReference type="AlphaFoldDB" id="A0A3P4B2B9"/>
<accession>A0A3P4B2B9</accession>
<name>A0A3P4B2B9_9BURK</name>
<dbReference type="GO" id="GO:0015562">
    <property type="term" value="F:efflux transmembrane transporter activity"/>
    <property type="evidence" value="ECO:0007669"/>
    <property type="project" value="TreeGrafter"/>
</dbReference>
<dbReference type="Proteomes" id="UP000277294">
    <property type="component" value="Unassembled WGS sequence"/>
</dbReference>
<evidence type="ECO:0000256" key="2">
    <source>
        <dbReference type="SAM" id="Coils"/>
    </source>
</evidence>
<evidence type="ECO:0000256" key="3">
    <source>
        <dbReference type="SAM" id="SignalP"/>
    </source>
</evidence>
<sequence length="302" mass="31904">MLFRAHFFRLTAFAMLAGSTLLAGCSRPADPQAESGAADQPAYAAVARGRVDVEGGLIRVGAAVDGTIAQVAVRDGDKVRKGQPLIDLDPAAARLAVDAAQAELRQLQAQERVQRGRIAGLKQQAQRLAEAAAGGAVTGQSADDARHAAVQAEAEAAAALAAVEVARQKVLAAQWTLERQQIRAPADGEIVGLKVQLGNTVTTQTELLQLLPRRPLLVRADVNEAYVAALKPGMQAEIVSEASPEAPPTAARLERIGSVYQAMPPGDDPQDRVSRRGVESLLSIAHPEKLRVGQRVLVRFLP</sequence>
<dbReference type="PANTHER" id="PTHR30469:SF15">
    <property type="entry name" value="HLYD FAMILY OF SECRETION PROTEINS"/>
    <property type="match status" value="1"/>
</dbReference>
<dbReference type="OrthoDB" id="8794034at2"/>
<keyword evidence="6" id="KW-1185">Reference proteome</keyword>
<dbReference type="Gene3D" id="2.40.50.100">
    <property type="match status" value="1"/>
</dbReference>
<dbReference type="EMBL" id="UWPJ01000012">
    <property type="protein sequence ID" value="VCU69305.1"/>
    <property type="molecule type" value="Genomic_DNA"/>
</dbReference>
<dbReference type="NCBIfam" id="TIGR01730">
    <property type="entry name" value="RND_mfp"/>
    <property type="match status" value="1"/>
</dbReference>
<keyword evidence="3" id="KW-0732">Signal</keyword>
<feature type="coiled-coil region" evidence="2">
    <location>
        <begin position="97"/>
        <end position="124"/>
    </location>
</feature>
<dbReference type="RefSeq" id="WP_124078650.1">
    <property type="nucleotide sequence ID" value="NZ_UWPJ01000012.1"/>
</dbReference>
<dbReference type="InterPro" id="IPR006143">
    <property type="entry name" value="RND_pump_MFP"/>
</dbReference>
<evidence type="ECO:0000313" key="5">
    <source>
        <dbReference type="EMBL" id="VCU69305.1"/>
    </source>
</evidence>
<dbReference type="Gene3D" id="2.40.30.170">
    <property type="match status" value="1"/>
</dbReference>
<evidence type="ECO:0000313" key="6">
    <source>
        <dbReference type="Proteomes" id="UP000277294"/>
    </source>
</evidence>
<gene>
    <name evidence="5" type="primary">aaeA_1</name>
    <name evidence="5" type="ORF">PIGHUM_01366</name>
</gene>
<protein>
    <submittedName>
        <fullName evidence="5">p-hydroxybenzoic acid efflux pump subunit AaeA</fullName>
    </submittedName>
</protein>
<organism evidence="5 6">
    <name type="scientific">Pigmentiphaga humi</name>
    <dbReference type="NCBI Taxonomy" id="2478468"/>
    <lineage>
        <taxon>Bacteria</taxon>
        <taxon>Pseudomonadati</taxon>
        <taxon>Pseudomonadota</taxon>
        <taxon>Betaproteobacteria</taxon>
        <taxon>Burkholderiales</taxon>
        <taxon>Alcaligenaceae</taxon>
        <taxon>Pigmentiphaga</taxon>
    </lineage>
</organism>
<dbReference type="Gene3D" id="1.10.287.470">
    <property type="entry name" value="Helix hairpin bin"/>
    <property type="match status" value="1"/>
</dbReference>
<feature type="chain" id="PRO_5018335035" evidence="3">
    <location>
        <begin position="24"/>
        <end position="302"/>
    </location>
</feature>
<evidence type="ECO:0000259" key="4">
    <source>
        <dbReference type="Pfam" id="PF25917"/>
    </source>
</evidence>
<feature type="domain" description="Multidrug resistance protein MdtA-like barrel-sandwich hybrid" evidence="4">
    <location>
        <begin position="59"/>
        <end position="205"/>
    </location>
</feature>
<dbReference type="SUPFAM" id="SSF111369">
    <property type="entry name" value="HlyD-like secretion proteins"/>
    <property type="match status" value="1"/>
</dbReference>
<keyword evidence="2" id="KW-0175">Coiled coil</keyword>
<comment type="similarity">
    <text evidence="1">Belongs to the membrane fusion protein (MFP) (TC 8.A.1) family.</text>
</comment>